<evidence type="ECO:0000313" key="1">
    <source>
        <dbReference type="EMBL" id="VDP62246.1"/>
    </source>
</evidence>
<organism evidence="3">
    <name type="scientific">Schistosoma curassoni</name>
    <dbReference type="NCBI Taxonomy" id="6186"/>
    <lineage>
        <taxon>Eukaryota</taxon>
        <taxon>Metazoa</taxon>
        <taxon>Spiralia</taxon>
        <taxon>Lophotrochozoa</taxon>
        <taxon>Platyhelminthes</taxon>
        <taxon>Trematoda</taxon>
        <taxon>Digenea</taxon>
        <taxon>Strigeidida</taxon>
        <taxon>Schistosomatoidea</taxon>
        <taxon>Schistosomatidae</taxon>
        <taxon>Schistosoma</taxon>
    </lineage>
</organism>
<accession>A0A183KP24</accession>
<name>A0A183KP24_9TREM</name>
<dbReference type="Proteomes" id="UP000279833">
    <property type="component" value="Unassembled WGS sequence"/>
</dbReference>
<reference evidence="1 2" key="2">
    <citation type="submission" date="2018-11" db="EMBL/GenBank/DDBJ databases">
        <authorList>
            <consortium name="Pathogen Informatics"/>
        </authorList>
    </citation>
    <scope>NUCLEOTIDE SEQUENCE [LARGE SCALE GENOMIC DNA]</scope>
    <source>
        <strain evidence="1">Dakar</strain>
        <strain evidence="2">Dakar, Senegal</strain>
    </source>
</reference>
<gene>
    <name evidence="1" type="ORF">SCUD_LOCUS16804</name>
</gene>
<dbReference type="EMBL" id="UZAK01039069">
    <property type="protein sequence ID" value="VDP62246.1"/>
    <property type="molecule type" value="Genomic_DNA"/>
</dbReference>
<proteinExistence type="predicted"/>
<dbReference type="AlphaFoldDB" id="A0A183KP24"/>
<evidence type="ECO:0000313" key="2">
    <source>
        <dbReference type="Proteomes" id="UP000279833"/>
    </source>
</evidence>
<reference evidence="3" key="1">
    <citation type="submission" date="2016-06" db="UniProtKB">
        <authorList>
            <consortium name="WormBaseParasite"/>
        </authorList>
    </citation>
    <scope>IDENTIFICATION</scope>
</reference>
<evidence type="ECO:0000313" key="3">
    <source>
        <dbReference type="WBParaSite" id="SCUD_0001680701-mRNA-1"/>
    </source>
</evidence>
<protein>
    <submittedName>
        <fullName evidence="1 3">Uncharacterized protein</fullName>
    </submittedName>
</protein>
<keyword evidence="2" id="KW-1185">Reference proteome</keyword>
<sequence length="33" mass="3832">MPCLLITTSRLAKSCKNVIYYFMVRCGLSGWYI</sequence>
<dbReference type="WBParaSite" id="SCUD_0001680701-mRNA-1">
    <property type="protein sequence ID" value="SCUD_0001680701-mRNA-1"/>
    <property type="gene ID" value="SCUD_0001680701"/>
</dbReference>